<dbReference type="EMBL" id="JABCRI010000002">
    <property type="protein sequence ID" value="KAF8410273.1"/>
    <property type="molecule type" value="Genomic_DNA"/>
</dbReference>
<organism evidence="3 4">
    <name type="scientific">Tetracentron sinense</name>
    <name type="common">Spur-leaf</name>
    <dbReference type="NCBI Taxonomy" id="13715"/>
    <lineage>
        <taxon>Eukaryota</taxon>
        <taxon>Viridiplantae</taxon>
        <taxon>Streptophyta</taxon>
        <taxon>Embryophyta</taxon>
        <taxon>Tracheophyta</taxon>
        <taxon>Spermatophyta</taxon>
        <taxon>Magnoliopsida</taxon>
        <taxon>Trochodendrales</taxon>
        <taxon>Trochodendraceae</taxon>
        <taxon>Tetracentron</taxon>
    </lineage>
</organism>
<name>A0A834ZS70_TETSI</name>
<comment type="similarity">
    <text evidence="1">Belongs to the NPH3 family.</text>
</comment>
<dbReference type="UniPathway" id="UPA00143"/>
<dbReference type="OrthoDB" id="88410at2759"/>
<dbReference type="PROSITE" id="PS51649">
    <property type="entry name" value="NPH3"/>
    <property type="match status" value="1"/>
</dbReference>
<evidence type="ECO:0000313" key="4">
    <source>
        <dbReference type="Proteomes" id="UP000655225"/>
    </source>
</evidence>
<gene>
    <name evidence="3" type="ORF">HHK36_002798</name>
</gene>
<dbReference type="GO" id="GO:0016567">
    <property type="term" value="P:protein ubiquitination"/>
    <property type="evidence" value="ECO:0007669"/>
    <property type="project" value="UniProtKB-UniPathway"/>
</dbReference>
<evidence type="ECO:0000259" key="2">
    <source>
        <dbReference type="PROSITE" id="PS51649"/>
    </source>
</evidence>
<protein>
    <recommendedName>
        <fullName evidence="2">NPH3 domain-containing protein</fullName>
    </recommendedName>
</protein>
<feature type="domain" description="NPH3" evidence="2">
    <location>
        <begin position="1"/>
        <end position="113"/>
    </location>
</feature>
<reference evidence="3 4" key="1">
    <citation type="submission" date="2020-04" db="EMBL/GenBank/DDBJ databases">
        <title>Plant Genome Project.</title>
        <authorList>
            <person name="Zhang R.-G."/>
        </authorList>
    </citation>
    <scope>NUCLEOTIDE SEQUENCE [LARGE SCALE GENOMIC DNA]</scope>
    <source>
        <strain evidence="3">YNK0</strain>
        <tissue evidence="3">Leaf</tissue>
    </source>
</reference>
<proteinExistence type="inferred from homology"/>
<dbReference type="PANTHER" id="PTHR34724:SF4">
    <property type="entry name" value="EXPRESSED PROTEIN"/>
    <property type="match status" value="1"/>
</dbReference>
<sequence>MYEGTRGNAKMRVARLVDSYLTEVSKDRNLSLTKFQVIAEALPESARTCDDGLYRAVYSYLKDALLYMNSDVHAFVHKSTVYRIRSREMCYAVRCSSCGKSTWAGCGRHVASVYRRIEEGQHCLCREWPGVKLGDPSSTADESQSSSTCAIL</sequence>
<dbReference type="Pfam" id="PF03000">
    <property type="entry name" value="NPH3"/>
    <property type="match status" value="1"/>
</dbReference>
<accession>A0A834ZS70</accession>
<evidence type="ECO:0000313" key="3">
    <source>
        <dbReference type="EMBL" id="KAF8410273.1"/>
    </source>
</evidence>
<keyword evidence="4" id="KW-1185">Reference proteome</keyword>
<dbReference type="AlphaFoldDB" id="A0A834ZS70"/>
<comment type="caution">
    <text evidence="3">The sequence shown here is derived from an EMBL/GenBank/DDBJ whole genome shotgun (WGS) entry which is preliminary data.</text>
</comment>
<dbReference type="InterPro" id="IPR027356">
    <property type="entry name" value="NPH3_dom"/>
</dbReference>
<dbReference type="Proteomes" id="UP000655225">
    <property type="component" value="Unassembled WGS sequence"/>
</dbReference>
<dbReference type="PANTHER" id="PTHR34724">
    <property type="entry name" value="OS12G0596101 PROTEIN"/>
    <property type="match status" value="1"/>
</dbReference>
<evidence type="ECO:0000256" key="1">
    <source>
        <dbReference type="PROSITE-ProRule" id="PRU00982"/>
    </source>
</evidence>